<dbReference type="Proteomes" id="UP001232992">
    <property type="component" value="Unassembled WGS sequence"/>
</dbReference>
<feature type="transmembrane region" description="Helical" evidence="1">
    <location>
        <begin position="12"/>
        <end position="31"/>
    </location>
</feature>
<keyword evidence="3" id="KW-1185">Reference proteome</keyword>
<dbReference type="Pfam" id="PF24301">
    <property type="entry name" value="FraC"/>
    <property type="match status" value="1"/>
</dbReference>
<feature type="transmembrane region" description="Helical" evidence="1">
    <location>
        <begin position="148"/>
        <end position="169"/>
    </location>
</feature>
<proteinExistence type="predicted"/>
<dbReference type="EMBL" id="JAQOSQ010000003">
    <property type="protein sequence ID" value="MDJ1182597.1"/>
    <property type="molecule type" value="Genomic_DNA"/>
</dbReference>
<protein>
    <recommendedName>
        <fullName evidence="4">Filament integrity protein</fullName>
    </recommendedName>
</protein>
<dbReference type="RefSeq" id="WP_283757249.1">
    <property type="nucleotide sequence ID" value="NZ_JAQOSQ010000003.1"/>
</dbReference>
<keyword evidence="1" id="KW-1133">Transmembrane helix</keyword>
<keyword evidence="1" id="KW-0472">Membrane</keyword>
<organism evidence="2 3">
    <name type="scientific">Roseofilum casamattae BLCC-M143</name>
    <dbReference type="NCBI Taxonomy" id="3022442"/>
    <lineage>
        <taxon>Bacteria</taxon>
        <taxon>Bacillati</taxon>
        <taxon>Cyanobacteriota</taxon>
        <taxon>Cyanophyceae</taxon>
        <taxon>Desertifilales</taxon>
        <taxon>Desertifilaceae</taxon>
        <taxon>Roseofilum</taxon>
        <taxon>Roseofilum casamattae</taxon>
    </lineage>
</organism>
<feature type="transmembrane region" description="Helical" evidence="1">
    <location>
        <begin position="88"/>
        <end position="107"/>
    </location>
</feature>
<accession>A0ABT7BTT8</accession>
<evidence type="ECO:0008006" key="4">
    <source>
        <dbReference type="Google" id="ProtNLM"/>
    </source>
</evidence>
<reference evidence="2 3" key="1">
    <citation type="submission" date="2023-01" db="EMBL/GenBank/DDBJ databases">
        <title>Novel diversity within Roseofilum (Cyanobacteria; Desertifilaceae) from marine benthic mats with descriptions of four novel species.</title>
        <authorList>
            <person name="Wang Y."/>
            <person name="Berthold D.E."/>
            <person name="Hu J."/>
            <person name="Lefler F.W."/>
            <person name="Laughinghouse H.D. IV."/>
        </authorList>
    </citation>
    <scope>NUCLEOTIDE SEQUENCE [LARGE SCALE GENOMIC DNA]</scope>
    <source>
        <strain evidence="2 3">BLCC-M143</strain>
    </source>
</reference>
<evidence type="ECO:0000313" key="3">
    <source>
        <dbReference type="Proteomes" id="UP001232992"/>
    </source>
</evidence>
<evidence type="ECO:0000256" key="1">
    <source>
        <dbReference type="SAM" id="Phobius"/>
    </source>
</evidence>
<sequence>MDNLVLVLPLRAIALQLLFLAVTVAIESYVFHRQLNLHRRSSVVCSAVLNLVTNTIGWFFFFNIELILPNSVRENLINLLLFSEWNVANLPWTILGGIGVFVIGWFVKRQGFEVLQNLHDIWTERKRNEGGFAIAANQSFIEQSRARIIFRAHIFSNSTILVMAVLQVITIDNKNLILFQ</sequence>
<dbReference type="NCBIfam" id="NF045624">
    <property type="entry name" value="filament_FraC"/>
    <property type="match status" value="1"/>
</dbReference>
<dbReference type="InterPro" id="IPR054663">
    <property type="entry name" value="FraC"/>
</dbReference>
<feature type="transmembrane region" description="Helical" evidence="1">
    <location>
        <begin position="43"/>
        <end position="68"/>
    </location>
</feature>
<gene>
    <name evidence="2" type="ORF">PMH09_05260</name>
</gene>
<evidence type="ECO:0000313" key="2">
    <source>
        <dbReference type="EMBL" id="MDJ1182597.1"/>
    </source>
</evidence>
<comment type="caution">
    <text evidence="2">The sequence shown here is derived from an EMBL/GenBank/DDBJ whole genome shotgun (WGS) entry which is preliminary data.</text>
</comment>
<name>A0ABT7BTT8_9CYAN</name>
<keyword evidence="1" id="KW-0812">Transmembrane</keyword>